<dbReference type="eggNOG" id="ENOG502SHDT">
    <property type="taxonomic scope" value="Eukaryota"/>
</dbReference>
<dbReference type="Pfam" id="PF20415">
    <property type="entry name" value="DUF6699"/>
    <property type="match status" value="1"/>
</dbReference>
<evidence type="ECO:0000256" key="1">
    <source>
        <dbReference type="SAM" id="MobiDB-lite"/>
    </source>
</evidence>
<evidence type="ECO:0000313" key="4">
    <source>
        <dbReference type="Proteomes" id="UP000007148"/>
    </source>
</evidence>
<dbReference type="HOGENOM" id="CLU_1332094_0_0_1"/>
<gene>
    <name evidence="3" type="ORF">PIIN_04512</name>
</gene>
<dbReference type="Proteomes" id="UP000007148">
    <property type="component" value="Unassembled WGS sequence"/>
</dbReference>
<dbReference type="InParanoid" id="G4TGY1"/>
<protein>
    <recommendedName>
        <fullName evidence="2">DUF6699 domain-containing protein</fullName>
    </recommendedName>
</protein>
<dbReference type="EMBL" id="CAFZ01000087">
    <property type="protein sequence ID" value="CCA70575.1"/>
    <property type="molecule type" value="Genomic_DNA"/>
</dbReference>
<accession>G4TGY1</accession>
<comment type="caution">
    <text evidence="3">The sequence shown here is derived from an EMBL/GenBank/DDBJ whole genome shotgun (WGS) entry which is preliminary data.</text>
</comment>
<dbReference type="OrthoDB" id="3333333at2759"/>
<sequence length="213" mass="24325">MTDKVGKWLEGSAYGPVMKQTDIFLLGVTLTVNPVLTGDHPDIRINFNVSTGDITAQNPKDDKEEPPWEPYQEQPAVLPRCTTLYIICRQTPWCIHIENRTGVTVKDVFTSLYAFHSNEFITEDEWNALPPKTQDRIKRMARQDGNLGGPVPQTPGQWSYYHQSPNPTSVRFARKAWLQSRVNLDDLKVDDEYCEQRLGYKGPNVLVMTLTED</sequence>
<organism evidence="3 4">
    <name type="scientific">Serendipita indica (strain DSM 11827)</name>
    <name type="common">Root endophyte fungus</name>
    <name type="synonym">Piriformospora indica</name>
    <dbReference type="NCBI Taxonomy" id="1109443"/>
    <lineage>
        <taxon>Eukaryota</taxon>
        <taxon>Fungi</taxon>
        <taxon>Dikarya</taxon>
        <taxon>Basidiomycota</taxon>
        <taxon>Agaricomycotina</taxon>
        <taxon>Agaricomycetes</taxon>
        <taxon>Sebacinales</taxon>
        <taxon>Serendipitaceae</taxon>
        <taxon>Serendipita</taxon>
    </lineage>
</organism>
<dbReference type="AlphaFoldDB" id="G4TGY1"/>
<evidence type="ECO:0000259" key="2">
    <source>
        <dbReference type="Pfam" id="PF20415"/>
    </source>
</evidence>
<dbReference type="InterPro" id="IPR046522">
    <property type="entry name" value="DUF6699"/>
</dbReference>
<reference evidence="3 4" key="1">
    <citation type="journal article" date="2011" name="PLoS Pathog.">
        <title>Endophytic Life Strategies Decoded by Genome and Transcriptome Analyses of the Mutualistic Root Symbiont Piriformospora indica.</title>
        <authorList>
            <person name="Zuccaro A."/>
            <person name="Lahrmann U."/>
            <person name="Guldener U."/>
            <person name="Langen G."/>
            <person name="Pfiffi S."/>
            <person name="Biedenkopf D."/>
            <person name="Wong P."/>
            <person name="Samans B."/>
            <person name="Grimm C."/>
            <person name="Basiewicz M."/>
            <person name="Murat C."/>
            <person name="Martin F."/>
            <person name="Kogel K.H."/>
        </authorList>
    </citation>
    <scope>NUCLEOTIDE SEQUENCE [LARGE SCALE GENOMIC DNA]</scope>
    <source>
        <strain evidence="3 4">DSM 11827</strain>
    </source>
</reference>
<keyword evidence="4" id="KW-1185">Reference proteome</keyword>
<proteinExistence type="predicted"/>
<name>G4TGY1_SERID</name>
<feature type="domain" description="DUF6699" evidence="2">
    <location>
        <begin position="47"/>
        <end position="161"/>
    </location>
</feature>
<feature type="region of interest" description="Disordered" evidence="1">
    <location>
        <begin position="52"/>
        <end position="72"/>
    </location>
</feature>
<evidence type="ECO:0000313" key="3">
    <source>
        <dbReference type="EMBL" id="CCA70575.1"/>
    </source>
</evidence>
<dbReference type="OMA" id="TEISPWC"/>